<keyword evidence="12 15" id="KW-0482">Metalloprotease</keyword>
<dbReference type="PANTHER" id="PTHR23076">
    <property type="entry name" value="METALLOPROTEASE M41 FTSH"/>
    <property type="match status" value="1"/>
</dbReference>
<dbReference type="SUPFAM" id="SSF52540">
    <property type="entry name" value="P-loop containing nucleoside triphosphate hydrolases"/>
    <property type="match status" value="1"/>
</dbReference>
<dbReference type="GO" id="GO:0016887">
    <property type="term" value="F:ATP hydrolysis activity"/>
    <property type="evidence" value="ECO:0007669"/>
    <property type="project" value="UniProtKB-UniRule"/>
</dbReference>
<evidence type="ECO:0000256" key="1">
    <source>
        <dbReference type="ARBA" id="ARBA00004370"/>
    </source>
</evidence>
<dbReference type="EC" id="3.4.24.-" evidence="15"/>
<dbReference type="PANTHER" id="PTHR23076:SF97">
    <property type="entry name" value="ATP-DEPENDENT ZINC METALLOPROTEASE YME1L1"/>
    <property type="match status" value="1"/>
</dbReference>
<dbReference type="FunFam" id="3.40.50.300:FF:000001">
    <property type="entry name" value="ATP-dependent zinc metalloprotease FtsH"/>
    <property type="match status" value="1"/>
</dbReference>
<comment type="subunit">
    <text evidence="15">Homohexamer.</text>
</comment>
<keyword evidence="5 15" id="KW-0812">Transmembrane</keyword>
<dbReference type="InterPro" id="IPR003959">
    <property type="entry name" value="ATPase_AAA_core"/>
</dbReference>
<evidence type="ECO:0000313" key="20">
    <source>
        <dbReference type="Proteomes" id="UP000295172"/>
    </source>
</evidence>
<dbReference type="CDD" id="cd19501">
    <property type="entry name" value="RecA-like_FtsH"/>
    <property type="match status" value="1"/>
</dbReference>
<dbReference type="InterPro" id="IPR005936">
    <property type="entry name" value="FtsH"/>
</dbReference>
<dbReference type="Pfam" id="PF01434">
    <property type="entry name" value="Peptidase_M41"/>
    <property type="match status" value="1"/>
</dbReference>
<evidence type="ECO:0000256" key="6">
    <source>
        <dbReference type="ARBA" id="ARBA00022723"/>
    </source>
</evidence>
<dbReference type="Gene3D" id="3.40.50.300">
    <property type="entry name" value="P-loop containing nucleotide triphosphate hydrolases"/>
    <property type="match status" value="1"/>
</dbReference>
<feature type="binding site" evidence="15">
    <location>
        <begin position="202"/>
        <end position="209"/>
    </location>
    <ligand>
        <name>ATP</name>
        <dbReference type="ChEBI" id="CHEBI:30616"/>
    </ligand>
</feature>
<dbReference type="HAMAP" id="MF_01458">
    <property type="entry name" value="FtsH"/>
    <property type="match status" value="1"/>
</dbReference>
<dbReference type="GO" id="GO:0005886">
    <property type="term" value="C:plasma membrane"/>
    <property type="evidence" value="ECO:0007669"/>
    <property type="project" value="UniProtKB-SubCell"/>
</dbReference>
<evidence type="ECO:0000256" key="15">
    <source>
        <dbReference type="HAMAP-Rule" id="MF_01458"/>
    </source>
</evidence>
<keyword evidence="8 15" id="KW-0378">Hydrolase</keyword>
<comment type="similarity">
    <text evidence="14 15">In the central section; belongs to the AAA ATPase family.</text>
</comment>
<keyword evidence="6 15" id="KW-0479">Metal-binding</keyword>
<keyword evidence="3 15" id="KW-1003">Cell membrane</keyword>
<evidence type="ECO:0000256" key="13">
    <source>
        <dbReference type="ARBA" id="ARBA00023136"/>
    </source>
</evidence>
<dbReference type="GO" id="GO:0004222">
    <property type="term" value="F:metalloendopeptidase activity"/>
    <property type="evidence" value="ECO:0007669"/>
    <property type="project" value="InterPro"/>
</dbReference>
<dbReference type="Gene3D" id="3.30.720.210">
    <property type="match status" value="1"/>
</dbReference>
<evidence type="ECO:0000256" key="12">
    <source>
        <dbReference type="ARBA" id="ARBA00023049"/>
    </source>
</evidence>
<keyword evidence="7 15" id="KW-0547">Nucleotide-binding</keyword>
<keyword evidence="11 15" id="KW-1133">Transmembrane helix</keyword>
<dbReference type="InterPro" id="IPR011546">
    <property type="entry name" value="Pept_M41_FtsH_extracell"/>
</dbReference>
<evidence type="ECO:0000256" key="16">
    <source>
        <dbReference type="RuleBase" id="RU003651"/>
    </source>
</evidence>
<evidence type="ECO:0000256" key="14">
    <source>
        <dbReference type="ARBA" id="ARBA00061570"/>
    </source>
</evidence>
<feature type="binding site" evidence="15">
    <location>
        <position position="428"/>
    </location>
    <ligand>
        <name>Zn(2+)</name>
        <dbReference type="ChEBI" id="CHEBI:29105"/>
        <note>catalytic</note>
    </ligand>
</feature>
<dbReference type="Gene3D" id="1.20.58.760">
    <property type="entry name" value="Peptidase M41"/>
    <property type="match status" value="1"/>
</dbReference>
<dbReference type="InterPro" id="IPR027417">
    <property type="entry name" value="P-loop_NTPase"/>
</dbReference>
<evidence type="ECO:0000256" key="4">
    <source>
        <dbReference type="ARBA" id="ARBA00022670"/>
    </source>
</evidence>
<feature type="active site" evidence="15">
    <location>
        <position position="425"/>
    </location>
</feature>
<reference evidence="19 20" key="1">
    <citation type="submission" date="2019-02" db="EMBL/GenBank/DDBJ databases">
        <title>Draft genome sequences of novel Actinobacteria.</title>
        <authorList>
            <person name="Sahin N."/>
            <person name="Ay H."/>
            <person name="Saygin H."/>
        </authorList>
    </citation>
    <scope>NUCLEOTIDE SEQUENCE [LARGE SCALE GENOMIC DNA]</scope>
    <source>
        <strain evidence="19 20">16K104</strain>
    </source>
</reference>
<dbReference type="Pfam" id="PF00004">
    <property type="entry name" value="AAA"/>
    <property type="match status" value="1"/>
</dbReference>
<comment type="similarity">
    <text evidence="16">Belongs to the AAA ATPase family.</text>
</comment>
<dbReference type="Pfam" id="PF06480">
    <property type="entry name" value="FtsH_ext"/>
    <property type="match status" value="1"/>
</dbReference>
<proteinExistence type="inferred from homology"/>
<dbReference type="InterPro" id="IPR003960">
    <property type="entry name" value="ATPase_AAA_CS"/>
</dbReference>
<dbReference type="Gene3D" id="1.10.8.60">
    <property type="match status" value="1"/>
</dbReference>
<dbReference type="FunFam" id="1.10.8.60:FF:000001">
    <property type="entry name" value="ATP-dependent zinc metalloprotease FtsH"/>
    <property type="match status" value="1"/>
</dbReference>
<evidence type="ECO:0000256" key="17">
    <source>
        <dbReference type="SAM" id="MobiDB-lite"/>
    </source>
</evidence>
<dbReference type="SUPFAM" id="SSF140990">
    <property type="entry name" value="FtsH protease domain-like"/>
    <property type="match status" value="1"/>
</dbReference>
<dbReference type="PROSITE" id="PS00674">
    <property type="entry name" value="AAA"/>
    <property type="match status" value="1"/>
</dbReference>
<keyword evidence="9 15" id="KW-0862">Zinc</keyword>
<gene>
    <name evidence="15" type="primary">ftsH</name>
    <name evidence="19" type="ORF">E1218_30190</name>
</gene>
<dbReference type="Pfam" id="PF17862">
    <property type="entry name" value="AAA_lid_3"/>
    <property type="match status" value="1"/>
</dbReference>
<comment type="caution">
    <text evidence="15">Lacks conserved residue(s) required for the propagation of feature annotation.</text>
</comment>
<dbReference type="OrthoDB" id="9809379at2"/>
<dbReference type="AlphaFoldDB" id="A0A4R4WBP3"/>
<feature type="transmembrane region" description="Helical" evidence="15">
    <location>
        <begin position="99"/>
        <end position="120"/>
    </location>
</feature>
<comment type="caution">
    <text evidence="19">The sequence shown here is derived from an EMBL/GenBank/DDBJ whole genome shotgun (WGS) entry which is preliminary data.</text>
</comment>
<dbReference type="EMBL" id="SMKR01000181">
    <property type="protein sequence ID" value="TDD16222.1"/>
    <property type="molecule type" value="Genomic_DNA"/>
</dbReference>
<evidence type="ECO:0000313" key="19">
    <source>
        <dbReference type="EMBL" id="TDD16222.1"/>
    </source>
</evidence>
<evidence type="ECO:0000256" key="11">
    <source>
        <dbReference type="ARBA" id="ARBA00022989"/>
    </source>
</evidence>
<organism evidence="19 20">
    <name type="scientific">Kribbella turkmenica</name>
    <dbReference type="NCBI Taxonomy" id="2530375"/>
    <lineage>
        <taxon>Bacteria</taxon>
        <taxon>Bacillati</taxon>
        <taxon>Actinomycetota</taxon>
        <taxon>Actinomycetes</taxon>
        <taxon>Propionibacteriales</taxon>
        <taxon>Kribbellaceae</taxon>
        <taxon>Kribbella</taxon>
    </lineage>
</organism>
<dbReference type="GO" id="GO:0006508">
    <property type="term" value="P:proteolysis"/>
    <property type="evidence" value="ECO:0007669"/>
    <property type="project" value="UniProtKB-KW"/>
</dbReference>
<dbReference type="GO" id="GO:0004176">
    <property type="term" value="F:ATP-dependent peptidase activity"/>
    <property type="evidence" value="ECO:0007669"/>
    <property type="project" value="InterPro"/>
</dbReference>
<comment type="similarity">
    <text evidence="2 15">In the C-terminal section; belongs to the peptidase M41 family.</text>
</comment>
<keyword evidence="10 15" id="KW-0067">ATP-binding</keyword>
<dbReference type="GO" id="GO:0005524">
    <property type="term" value="F:ATP binding"/>
    <property type="evidence" value="ECO:0007669"/>
    <property type="project" value="UniProtKB-UniRule"/>
</dbReference>
<evidence type="ECO:0000256" key="10">
    <source>
        <dbReference type="ARBA" id="ARBA00022840"/>
    </source>
</evidence>
<keyword evidence="20" id="KW-1185">Reference proteome</keyword>
<dbReference type="NCBIfam" id="TIGR01241">
    <property type="entry name" value="FtsH_fam"/>
    <property type="match status" value="1"/>
</dbReference>
<sequence>MVLFLLTTIQDEMAGGEQTIAYTDFTVQVQKGNVAEVFSRGDTIEGRLKQAAPVPGKTDSTYTKFTTERPTFANDNLYGELQKSGATVRATPVVANRGVLLNLLISLSPFILIAAFYIWLFRRSRAGGGLGGGLGGGFGGLPGGSGRQKKPVDPSTVRVTFADVAGIDEVEAEIEEVVDYLKDPEKYRRLGARAPKGVLLAGAPGTGKTLLARATAGEAGVPFFSASASEFIEMIVGVGASRVRELFGEARKVAPAIIFIDEIDTIGRARGGARSVGGHDEGEQTLNQILTEMDGFSGTEGVVVLAATNRAEVLDPALLRPGRFDRTITVHAPDQPGREAILKVHARGKPLAADADLATLSRSTPGMTGADLANLLNEAALAAARQGESQITQRDLTDALEKIQLGTARNVVMPEEQRRRTAYHEGGHALLGMIQKGADPVRKVSIIPRGRALGVTLSTPETDRYGYDVEYLRGRIVGALGGMAAEQEVLGVVTTGAESDLETATRIARSMVGRWGMSEAIGPVSVFPSEGNGRTAGVSEELLNTVDAEVRKLIEQCYVEARRLLRENRSRLDSIADQLLKRETLDEADAYTAAGIPHGARPEITTRPVRRDSR</sequence>
<keyword evidence="4 15" id="KW-0645">Protease</keyword>
<dbReference type="Proteomes" id="UP000295172">
    <property type="component" value="Unassembled WGS sequence"/>
</dbReference>
<feature type="region of interest" description="Disordered" evidence="17">
    <location>
        <begin position="592"/>
        <end position="614"/>
    </location>
</feature>
<comment type="cofactor">
    <cofactor evidence="15">
        <name>Zn(2+)</name>
        <dbReference type="ChEBI" id="CHEBI:29105"/>
    </cofactor>
    <text evidence="15">Binds 1 zinc ion per subunit.</text>
</comment>
<evidence type="ECO:0000256" key="5">
    <source>
        <dbReference type="ARBA" id="ARBA00022692"/>
    </source>
</evidence>
<dbReference type="InterPro" id="IPR003593">
    <property type="entry name" value="AAA+_ATPase"/>
</dbReference>
<dbReference type="InterPro" id="IPR000642">
    <property type="entry name" value="Peptidase_M41"/>
</dbReference>
<dbReference type="SMART" id="SM00382">
    <property type="entry name" value="AAA"/>
    <property type="match status" value="1"/>
</dbReference>
<feature type="binding site" evidence="15">
    <location>
        <position position="500"/>
    </location>
    <ligand>
        <name>Zn(2+)</name>
        <dbReference type="ChEBI" id="CHEBI:29105"/>
        <note>catalytic</note>
    </ligand>
</feature>
<name>A0A4R4WBP3_9ACTN</name>
<protein>
    <recommendedName>
        <fullName evidence="15">ATP-dependent zinc metalloprotease FtsH</fullName>
        <ecNumber evidence="15">3.4.24.-</ecNumber>
    </recommendedName>
</protein>
<evidence type="ECO:0000256" key="7">
    <source>
        <dbReference type="ARBA" id="ARBA00022741"/>
    </source>
</evidence>
<evidence type="ECO:0000256" key="8">
    <source>
        <dbReference type="ARBA" id="ARBA00022801"/>
    </source>
</evidence>
<dbReference type="InterPro" id="IPR041569">
    <property type="entry name" value="AAA_lid_3"/>
</dbReference>
<feature type="domain" description="AAA+ ATPase" evidence="18">
    <location>
        <begin position="194"/>
        <end position="334"/>
    </location>
</feature>
<dbReference type="FunFam" id="1.20.58.760:FF:000001">
    <property type="entry name" value="ATP-dependent zinc metalloprotease FtsH"/>
    <property type="match status" value="1"/>
</dbReference>
<dbReference type="GO" id="GO:0030163">
    <property type="term" value="P:protein catabolic process"/>
    <property type="evidence" value="ECO:0007669"/>
    <property type="project" value="UniProtKB-UniRule"/>
</dbReference>
<accession>A0A4R4WBP3</accession>
<evidence type="ECO:0000256" key="3">
    <source>
        <dbReference type="ARBA" id="ARBA00022475"/>
    </source>
</evidence>
<evidence type="ECO:0000256" key="9">
    <source>
        <dbReference type="ARBA" id="ARBA00022833"/>
    </source>
</evidence>
<evidence type="ECO:0000256" key="2">
    <source>
        <dbReference type="ARBA" id="ARBA00010044"/>
    </source>
</evidence>
<comment type="function">
    <text evidence="15">Acts as a processive, ATP-dependent zinc metallopeptidase for both cytoplasmic and membrane proteins. Plays a role in the quality control of integral membrane proteins.</text>
</comment>
<dbReference type="InterPro" id="IPR037219">
    <property type="entry name" value="Peptidase_M41-like"/>
</dbReference>
<evidence type="ECO:0000259" key="18">
    <source>
        <dbReference type="SMART" id="SM00382"/>
    </source>
</evidence>
<dbReference type="GO" id="GO:0008270">
    <property type="term" value="F:zinc ion binding"/>
    <property type="evidence" value="ECO:0007669"/>
    <property type="project" value="UniProtKB-UniRule"/>
</dbReference>
<keyword evidence="13 15" id="KW-0472">Membrane</keyword>
<comment type="subcellular location">
    <subcellularLocation>
        <location evidence="15">Cell membrane</location>
        <topology evidence="15">Multi-pass membrane protein</topology>
        <orientation evidence="15">Cytoplasmic side</orientation>
    </subcellularLocation>
    <subcellularLocation>
        <location evidence="1">Membrane</location>
    </subcellularLocation>
</comment>
<feature type="binding site" evidence="15">
    <location>
        <position position="424"/>
    </location>
    <ligand>
        <name>Zn(2+)</name>
        <dbReference type="ChEBI" id="CHEBI:29105"/>
        <note>catalytic</note>
    </ligand>
</feature>